<evidence type="ECO:0000313" key="2">
    <source>
        <dbReference type="Proteomes" id="UP000242146"/>
    </source>
</evidence>
<organism evidence="1 2">
    <name type="scientific">Hesseltinella vesiculosa</name>
    <dbReference type="NCBI Taxonomy" id="101127"/>
    <lineage>
        <taxon>Eukaryota</taxon>
        <taxon>Fungi</taxon>
        <taxon>Fungi incertae sedis</taxon>
        <taxon>Mucoromycota</taxon>
        <taxon>Mucoromycotina</taxon>
        <taxon>Mucoromycetes</taxon>
        <taxon>Mucorales</taxon>
        <taxon>Cunninghamellaceae</taxon>
        <taxon>Hesseltinella</taxon>
    </lineage>
</organism>
<dbReference type="AlphaFoldDB" id="A0A1X2G9E9"/>
<comment type="caution">
    <text evidence="1">The sequence shown here is derived from an EMBL/GenBank/DDBJ whole genome shotgun (WGS) entry which is preliminary data.</text>
</comment>
<name>A0A1X2G9E9_9FUNG</name>
<dbReference type="OrthoDB" id="2284077at2759"/>
<dbReference type="EMBL" id="MCGT01000029">
    <property type="protein sequence ID" value="ORX48503.1"/>
    <property type="molecule type" value="Genomic_DNA"/>
</dbReference>
<evidence type="ECO:0000313" key="1">
    <source>
        <dbReference type="EMBL" id="ORX48503.1"/>
    </source>
</evidence>
<sequence length="325" mass="36578">MGPVPPLPKDFDDVDNNDVLQFQEFNLNPLELSGTAHLLIPHRHRDATRTFSLRLQPTAKSELGTSLKTFQDHTFLKYGPNQAHQSPLHLSLQGNIPIECLDDYRRKWQHADEFVAIVHEEVKRLLSPLATQQHDFPQPAFGGYVAKDKPTRSVAMRVAVPRVYLELANAIDNRLTDDLSIKLDHPCAPVTSASSAIQRMPLAYNVLHSISKQDAQLIKDSANSLIDVKKWCAGKEISWELSLQEILLQSQSMGETQQVTVIQTWPLEPIGFKQALAKAEHDKRKSMALVPFTPKPALPKPHTKSFSLIPASIRVKLSILSTWFR</sequence>
<gene>
    <name evidence="1" type="ORF">DM01DRAFT_1385448</name>
</gene>
<protein>
    <submittedName>
        <fullName evidence="1">Uncharacterized protein</fullName>
    </submittedName>
</protein>
<proteinExistence type="predicted"/>
<keyword evidence="2" id="KW-1185">Reference proteome</keyword>
<accession>A0A1X2G9E9</accession>
<reference evidence="1 2" key="1">
    <citation type="submission" date="2016-07" db="EMBL/GenBank/DDBJ databases">
        <title>Pervasive Adenine N6-methylation of Active Genes in Fungi.</title>
        <authorList>
            <consortium name="DOE Joint Genome Institute"/>
            <person name="Mondo S.J."/>
            <person name="Dannebaum R.O."/>
            <person name="Kuo R.C."/>
            <person name="Labutti K."/>
            <person name="Haridas S."/>
            <person name="Kuo A."/>
            <person name="Salamov A."/>
            <person name="Ahrendt S.R."/>
            <person name="Lipzen A."/>
            <person name="Sullivan W."/>
            <person name="Andreopoulos W.B."/>
            <person name="Clum A."/>
            <person name="Lindquist E."/>
            <person name="Daum C."/>
            <person name="Ramamoorthy G.K."/>
            <person name="Gryganskyi A."/>
            <person name="Culley D."/>
            <person name="Magnuson J.K."/>
            <person name="James T.Y."/>
            <person name="O'Malley M.A."/>
            <person name="Stajich J.E."/>
            <person name="Spatafora J.W."/>
            <person name="Visel A."/>
            <person name="Grigoriev I.V."/>
        </authorList>
    </citation>
    <scope>NUCLEOTIDE SEQUENCE [LARGE SCALE GENOMIC DNA]</scope>
    <source>
        <strain evidence="1 2">NRRL 3301</strain>
    </source>
</reference>
<dbReference type="Proteomes" id="UP000242146">
    <property type="component" value="Unassembled WGS sequence"/>
</dbReference>